<comment type="caution">
    <text evidence="12">The sequence shown here is derived from an EMBL/GenBank/DDBJ whole genome shotgun (WGS) entry which is preliminary data.</text>
</comment>
<dbReference type="InterPro" id="IPR050743">
    <property type="entry name" value="2-oxoacid_DH_E2_comp"/>
</dbReference>
<evidence type="ECO:0000256" key="6">
    <source>
        <dbReference type="ARBA" id="ARBA00023315"/>
    </source>
</evidence>
<dbReference type="EMBL" id="BSFP01000028">
    <property type="protein sequence ID" value="GLL02978.1"/>
    <property type="molecule type" value="Genomic_DNA"/>
</dbReference>
<dbReference type="SUPFAM" id="SSF51230">
    <property type="entry name" value="Single hybrid motif"/>
    <property type="match status" value="2"/>
</dbReference>
<feature type="compositionally biased region" description="Acidic residues" evidence="9">
    <location>
        <begin position="90"/>
        <end position="121"/>
    </location>
</feature>
<feature type="compositionally biased region" description="Low complexity" evidence="9">
    <location>
        <begin position="362"/>
        <end position="380"/>
    </location>
</feature>
<dbReference type="PROSITE" id="PS51826">
    <property type="entry name" value="PSBD"/>
    <property type="match status" value="1"/>
</dbReference>
<comment type="similarity">
    <text evidence="2 8">Belongs to the 2-oxoacid dehydrogenase family.</text>
</comment>
<dbReference type="Proteomes" id="UP001143480">
    <property type="component" value="Unassembled WGS sequence"/>
</dbReference>
<keyword evidence="5 8" id="KW-0450">Lipoyl</keyword>
<reference evidence="12" key="2">
    <citation type="submission" date="2023-01" db="EMBL/GenBank/DDBJ databases">
        <authorList>
            <person name="Sun Q."/>
            <person name="Evtushenko L."/>
        </authorList>
    </citation>
    <scope>NUCLEOTIDE SEQUENCE</scope>
    <source>
        <strain evidence="12">VKM Ac-1321</strain>
    </source>
</reference>
<evidence type="ECO:0000256" key="4">
    <source>
        <dbReference type="ARBA" id="ARBA00022737"/>
    </source>
</evidence>
<dbReference type="CDD" id="cd06849">
    <property type="entry name" value="lipoyl_domain"/>
    <property type="match status" value="2"/>
</dbReference>
<feature type="region of interest" description="Disordered" evidence="9">
    <location>
        <begin position="362"/>
        <end position="383"/>
    </location>
</feature>
<dbReference type="InterPro" id="IPR003016">
    <property type="entry name" value="2-oxoA_DH_lipoyl-BS"/>
</dbReference>
<feature type="region of interest" description="Disordered" evidence="9">
    <location>
        <begin position="71"/>
        <end position="193"/>
    </location>
</feature>
<dbReference type="PROSITE" id="PS00189">
    <property type="entry name" value="LIPOYL"/>
    <property type="match status" value="2"/>
</dbReference>
<comment type="catalytic activity">
    <reaction evidence="7">
        <text>N(6)-[(R)-dihydrolipoyl]-L-lysyl-[protein] + acetyl-CoA = N(6)-[(R)-S(8)-acetyldihydrolipoyl]-L-lysyl-[protein] + CoA</text>
        <dbReference type="Rhea" id="RHEA:17017"/>
        <dbReference type="Rhea" id="RHEA-COMP:10475"/>
        <dbReference type="Rhea" id="RHEA-COMP:10478"/>
        <dbReference type="ChEBI" id="CHEBI:57287"/>
        <dbReference type="ChEBI" id="CHEBI:57288"/>
        <dbReference type="ChEBI" id="CHEBI:83100"/>
        <dbReference type="ChEBI" id="CHEBI:83111"/>
        <dbReference type="EC" id="2.3.1.12"/>
    </reaction>
</comment>
<evidence type="ECO:0000256" key="1">
    <source>
        <dbReference type="ARBA" id="ARBA00001938"/>
    </source>
</evidence>
<evidence type="ECO:0000256" key="5">
    <source>
        <dbReference type="ARBA" id="ARBA00022823"/>
    </source>
</evidence>
<dbReference type="GO" id="GO:0031405">
    <property type="term" value="F:lipoic acid binding"/>
    <property type="evidence" value="ECO:0007669"/>
    <property type="project" value="TreeGrafter"/>
</dbReference>
<organism evidence="12 13">
    <name type="scientific">Dactylosporangium matsuzakiense</name>
    <dbReference type="NCBI Taxonomy" id="53360"/>
    <lineage>
        <taxon>Bacteria</taxon>
        <taxon>Bacillati</taxon>
        <taxon>Actinomycetota</taxon>
        <taxon>Actinomycetes</taxon>
        <taxon>Micromonosporales</taxon>
        <taxon>Micromonosporaceae</taxon>
        <taxon>Dactylosporangium</taxon>
    </lineage>
</organism>
<evidence type="ECO:0000256" key="3">
    <source>
        <dbReference type="ARBA" id="ARBA00022679"/>
    </source>
</evidence>
<name>A0A9W6KK41_9ACTN</name>
<evidence type="ECO:0000256" key="9">
    <source>
        <dbReference type="SAM" id="MobiDB-lite"/>
    </source>
</evidence>
<dbReference type="SUPFAM" id="SSF47005">
    <property type="entry name" value="Peripheral subunit-binding domain of 2-oxo acid dehydrogenase complex"/>
    <property type="match status" value="1"/>
</dbReference>
<dbReference type="InterPro" id="IPR001078">
    <property type="entry name" value="2-oxoacid_DH_actylTfrase"/>
</dbReference>
<dbReference type="GO" id="GO:0004742">
    <property type="term" value="F:dihydrolipoyllysine-residue acetyltransferase activity"/>
    <property type="evidence" value="ECO:0007669"/>
    <property type="project" value="UniProtKB-EC"/>
</dbReference>
<keyword evidence="3 8" id="KW-0808">Transferase</keyword>
<evidence type="ECO:0000313" key="12">
    <source>
        <dbReference type="EMBL" id="GLL02978.1"/>
    </source>
</evidence>
<evidence type="ECO:0000259" key="10">
    <source>
        <dbReference type="PROSITE" id="PS50968"/>
    </source>
</evidence>
<feature type="compositionally biased region" description="Basic and acidic residues" evidence="9">
    <location>
        <begin position="242"/>
        <end position="255"/>
    </location>
</feature>
<dbReference type="Gene3D" id="2.40.50.100">
    <property type="match status" value="2"/>
</dbReference>
<dbReference type="InterPro" id="IPR004167">
    <property type="entry name" value="PSBD"/>
</dbReference>
<dbReference type="Gene3D" id="4.10.320.10">
    <property type="entry name" value="E3-binding domain"/>
    <property type="match status" value="1"/>
</dbReference>
<dbReference type="InterPro" id="IPR014276">
    <property type="entry name" value="2-oxoglutarate_DH_E2"/>
</dbReference>
<keyword evidence="12" id="KW-0670">Pyruvate</keyword>
<sequence length="620" mass="63365">MPVSVTMPRLGESVTEGTVTRWLKQEGDHVEADEPLLEVSTDKVDTEIPSPAAGVLTRIVVQEDETAEVGAELAVIGGDSGDAAPAAEEPAAEESAAEEPAAEEEPAAVEPEQEPSEEVEEPAAAAESSDSSGSSGSSGESTSVKMPALGESVTEGTVTRWLKQVGDSVEADEPLLEVSTDKVDTEIPSPVAGTLLEIKVPEDETVEVGAELAVIGAAGAGSAPKAEAPKAEAPKAAAPAPKAEEKKPEPKKAAPEPKAAAPEPKAAAPEPQPATAAPVQAGPATNVTAPAGGNGKVEGDDVAYVTPLVRKLATEHGVNLSSLTGTGVGGRIRKQDVLDAAAKAKEAAAAQAAPAAAPAAAAPAATGGSSAPAPKAAPSPLRGQTVKLTRMRALIARRMVESLQISAQLTTVVEVDVTKVAKLREQAKAQFLATHGVKLSFLPFFALAAVEALRVHPSVNSSIDLEAGTVKYHDAEHLGMAVDSDKGLIVPVIKNAGDLNLAGLAKRIADVADRTRNNKLSPDDIAGGTFTLTNTGSRGALFDTPIINQPQVAILGTGAVVKRAVVVSDPELGEVIAPRSMVYLALSYDHRIVDGADAARFLSTVKERLEAGHFEADLGL</sequence>
<keyword evidence="6 8" id="KW-0012">Acyltransferase</keyword>
<evidence type="ECO:0000313" key="13">
    <source>
        <dbReference type="Proteomes" id="UP001143480"/>
    </source>
</evidence>
<dbReference type="PANTHER" id="PTHR43178">
    <property type="entry name" value="DIHYDROLIPOAMIDE ACETYLTRANSFERASE COMPONENT OF PYRUVATE DEHYDROGENASE COMPLEX"/>
    <property type="match status" value="1"/>
</dbReference>
<keyword evidence="4" id="KW-0677">Repeat</keyword>
<protein>
    <recommendedName>
        <fullName evidence="8">Dihydrolipoamide acetyltransferase component of pyruvate dehydrogenase complex</fullName>
        <ecNumber evidence="8">2.3.1.-</ecNumber>
    </recommendedName>
</protein>
<dbReference type="Pfam" id="PF02817">
    <property type="entry name" value="E3_binding"/>
    <property type="match status" value="1"/>
</dbReference>
<evidence type="ECO:0000256" key="8">
    <source>
        <dbReference type="RuleBase" id="RU003423"/>
    </source>
</evidence>
<dbReference type="Pfam" id="PF00198">
    <property type="entry name" value="2-oxoacid_dh"/>
    <property type="match status" value="1"/>
</dbReference>
<dbReference type="InterPro" id="IPR036625">
    <property type="entry name" value="E3-bd_dom_sf"/>
</dbReference>
<dbReference type="FunFam" id="2.40.50.100:FF:000023">
    <property type="entry name" value="Dihydrolipoamide acetyltransferase component of pyruvate dehydrogenase complex"/>
    <property type="match status" value="1"/>
</dbReference>
<dbReference type="EC" id="2.3.1.-" evidence="8"/>
<gene>
    <name evidence="12" type="ORF">GCM10017581_047200</name>
</gene>
<feature type="region of interest" description="Disordered" evidence="9">
    <location>
        <begin position="219"/>
        <end position="299"/>
    </location>
</feature>
<feature type="domain" description="Peripheral subunit-binding (PSBD)" evidence="11">
    <location>
        <begin position="304"/>
        <end position="341"/>
    </location>
</feature>
<dbReference type="InterPro" id="IPR000089">
    <property type="entry name" value="Biotin_lipoyl"/>
</dbReference>
<evidence type="ECO:0000256" key="2">
    <source>
        <dbReference type="ARBA" id="ARBA00007317"/>
    </source>
</evidence>
<keyword evidence="13" id="KW-1185">Reference proteome</keyword>
<dbReference type="NCBIfam" id="TIGR02927">
    <property type="entry name" value="SucB_Actino"/>
    <property type="match status" value="1"/>
</dbReference>
<feature type="compositionally biased region" description="Low complexity" evidence="9">
    <location>
        <begin position="122"/>
        <end position="141"/>
    </location>
</feature>
<dbReference type="Gene3D" id="3.30.559.10">
    <property type="entry name" value="Chloramphenicol acetyltransferase-like domain"/>
    <property type="match status" value="1"/>
</dbReference>
<evidence type="ECO:0000256" key="7">
    <source>
        <dbReference type="ARBA" id="ARBA00048370"/>
    </source>
</evidence>
<comment type="cofactor">
    <cofactor evidence="1 8">
        <name>(R)-lipoate</name>
        <dbReference type="ChEBI" id="CHEBI:83088"/>
    </cofactor>
</comment>
<dbReference type="Pfam" id="PF00364">
    <property type="entry name" value="Biotin_lipoyl"/>
    <property type="match status" value="2"/>
</dbReference>
<feature type="compositionally biased region" description="Low complexity" evidence="9">
    <location>
        <begin position="256"/>
        <end position="284"/>
    </location>
</feature>
<proteinExistence type="inferred from homology"/>
<dbReference type="GO" id="GO:0005737">
    <property type="term" value="C:cytoplasm"/>
    <property type="evidence" value="ECO:0007669"/>
    <property type="project" value="TreeGrafter"/>
</dbReference>
<dbReference type="InterPro" id="IPR011053">
    <property type="entry name" value="Single_hybrid_motif"/>
</dbReference>
<reference evidence="12" key="1">
    <citation type="journal article" date="2014" name="Int. J. Syst. Evol. Microbiol.">
        <title>Complete genome sequence of Corynebacterium casei LMG S-19264T (=DSM 44701T), isolated from a smear-ripened cheese.</title>
        <authorList>
            <consortium name="US DOE Joint Genome Institute (JGI-PGF)"/>
            <person name="Walter F."/>
            <person name="Albersmeier A."/>
            <person name="Kalinowski J."/>
            <person name="Ruckert C."/>
        </authorList>
    </citation>
    <scope>NUCLEOTIDE SEQUENCE</scope>
    <source>
        <strain evidence="12">VKM Ac-1321</strain>
    </source>
</reference>
<dbReference type="SUPFAM" id="SSF52777">
    <property type="entry name" value="CoA-dependent acyltransferases"/>
    <property type="match status" value="1"/>
</dbReference>
<dbReference type="RefSeq" id="WP_261960883.1">
    <property type="nucleotide sequence ID" value="NZ_BAAAXA010000001.1"/>
</dbReference>
<evidence type="ECO:0000259" key="11">
    <source>
        <dbReference type="PROSITE" id="PS51826"/>
    </source>
</evidence>
<dbReference type="PROSITE" id="PS50968">
    <property type="entry name" value="BIOTINYL_LIPOYL"/>
    <property type="match status" value="2"/>
</dbReference>
<feature type="domain" description="Lipoyl-binding" evidence="10">
    <location>
        <begin position="2"/>
        <end position="77"/>
    </location>
</feature>
<dbReference type="PANTHER" id="PTHR43178:SF5">
    <property type="entry name" value="LIPOAMIDE ACYLTRANSFERASE COMPONENT OF BRANCHED-CHAIN ALPHA-KETO ACID DEHYDROGENASE COMPLEX, MITOCHONDRIAL"/>
    <property type="match status" value="1"/>
</dbReference>
<accession>A0A9W6KK41</accession>
<feature type="domain" description="Lipoyl-binding" evidence="10">
    <location>
        <begin position="141"/>
        <end position="216"/>
    </location>
</feature>
<dbReference type="AlphaFoldDB" id="A0A9W6KK41"/>
<dbReference type="InterPro" id="IPR023213">
    <property type="entry name" value="CAT-like_dom_sf"/>
</dbReference>